<dbReference type="AlphaFoldDB" id="A0A318K3Y3"/>
<dbReference type="EMBL" id="QJKF01000003">
    <property type="protein sequence ID" value="PXX66339.1"/>
    <property type="molecule type" value="Genomic_DNA"/>
</dbReference>
<dbReference type="Pfam" id="PF12802">
    <property type="entry name" value="MarR_2"/>
    <property type="match status" value="1"/>
</dbReference>
<feature type="domain" description="HTH marR-type" evidence="1">
    <location>
        <begin position="1"/>
        <end position="133"/>
    </location>
</feature>
<accession>A0A318K3Y3</accession>
<dbReference type="Gene3D" id="1.10.10.10">
    <property type="entry name" value="Winged helix-like DNA-binding domain superfamily/Winged helix DNA-binding domain"/>
    <property type="match status" value="1"/>
</dbReference>
<name>A0A318K3Y3_9NOCA</name>
<dbReference type="InterPro" id="IPR036388">
    <property type="entry name" value="WH-like_DNA-bd_sf"/>
</dbReference>
<comment type="caution">
    <text evidence="2">The sequence shown here is derived from an EMBL/GenBank/DDBJ whole genome shotgun (WGS) entry which is preliminary data.</text>
</comment>
<evidence type="ECO:0000313" key="3">
    <source>
        <dbReference type="Proteomes" id="UP000247569"/>
    </source>
</evidence>
<dbReference type="OrthoDB" id="4462574at2"/>
<evidence type="ECO:0000259" key="1">
    <source>
        <dbReference type="PROSITE" id="PS50995"/>
    </source>
</evidence>
<dbReference type="SUPFAM" id="SSF46785">
    <property type="entry name" value="Winged helix' DNA-binding domain"/>
    <property type="match status" value="1"/>
</dbReference>
<dbReference type="Proteomes" id="UP000247569">
    <property type="component" value="Unassembled WGS sequence"/>
</dbReference>
<dbReference type="PRINTS" id="PR00598">
    <property type="entry name" value="HTHMARR"/>
</dbReference>
<dbReference type="GO" id="GO:0006950">
    <property type="term" value="P:response to stress"/>
    <property type="evidence" value="ECO:0007669"/>
    <property type="project" value="TreeGrafter"/>
</dbReference>
<sequence>MRAVAFQLAQLGAHASQRFTERIAEIGLTPPEVGILRMIAAEPGRSQRALAAELGVVPSRVVALIDPLDRKGLIERRRSVTDRRNHELHLTPAAREALARVAKVAVAHETELTAELSDAEYRQFADLLARLAAARDLSPGVHPGYRMLGANSPS</sequence>
<dbReference type="PANTHER" id="PTHR33164">
    <property type="entry name" value="TRANSCRIPTIONAL REGULATOR, MARR FAMILY"/>
    <property type="match status" value="1"/>
</dbReference>
<keyword evidence="2" id="KW-0238">DNA-binding</keyword>
<dbReference type="PROSITE" id="PS50995">
    <property type="entry name" value="HTH_MARR_2"/>
    <property type="match status" value="1"/>
</dbReference>
<reference evidence="2 3" key="1">
    <citation type="submission" date="2018-05" db="EMBL/GenBank/DDBJ databases">
        <title>Genomic Encyclopedia of Type Strains, Phase IV (KMG-IV): sequencing the most valuable type-strain genomes for metagenomic binning, comparative biology and taxonomic classification.</title>
        <authorList>
            <person name="Goeker M."/>
        </authorList>
    </citation>
    <scope>NUCLEOTIDE SEQUENCE [LARGE SCALE GENOMIC DNA]</scope>
    <source>
        <strain evidence="2 3">DSM 44704</strain>
    </source>
</reference>
<dbReference type="SMART" id="SM00347">
    <property type="entry name" value="HTH_MARR"/>
    <property type="match status" value="1"/>
</dbReference>
<proteinExistence type="predicted"/>
<dbReference type="GO" id="GO:0003677">
    <property type="term" value="F:DNA binding"/>
    <property type="evidence" value="ECO:0007669"/>
    <property type="project" value="UniProtKB-KW"/>
</dbReference>
<dbReference type="PANTHER" id="PTHR33164:SF89">
    <property type="entry name" value="MARR FAMILY REGULATORY PROTEIN"/>
    <property type="match status" value="1"/>
</dbReference>
<gene>
    <name evidence="2" type="ORF">DFR70_10386</name>
</gene>
<dbReference type="InterPro" id="IPR036390">
    <property type="entry name" value="WH_DNA-bd_sf"/>
</dbReference>
<dbReference type="GO" id="GO:0003700">
    <property type="term" value="F:DNA-binding transcription factor activity"/>
    <property type="evidence" value="ECO:0007669"/>
    <property type="project" value="InterPro"/>
</dbReference>
<protein>
    <submittedName>
        <fullName evidence="2">DNA-binding MarR family transcriptional regulator</fullName>
    </submittedName>
</protein>
<evidence type="ECO:0000313" key="2">
    <source>
        <dbReference type="EMBL" id="PXX66339.1"/>
    </source>
</evidence>
<organism evidence="2 3">
    <name type="scientific">Nocardia tenerifensis</name>
    <dbReference type="NCBI Taxonomy" id="228006"/>
    <lineage>
        <taxon>Bacteria</taxon>
        <taxon>Bacillati</taxon>
        <taxon>Actinomycetota</taxon>
        <taxon>Actinomycetes</taxon>
        <taxon>Mycobacteriales</taxon>
        <taxon>Nocardiaceae</taxon>
        <taxon>Nocardia</taxon>
    </lineage>
</organism>
<dbReference type="InterPro" id="IPR000835">
    <property type="entry name" value="HTH_MarR-typ"/>
</dbReference>
<keyword evidence="3" id="KW-1185">Reference proteome</keyword>
<dbReference type="InterPro" id="IPR039422">
    <property type="entry name" value="MarR/SlyA-like"/>
</dbReference>